<gene>
    <name evidence="2" type="ORF">DUI87_06754</name>
</gene>
<proteinExistence type="predicted"/>
<name>A0A3M0KTH1_HIRRU</name>
<dbReference type="EMBL" id="QRBI01000103">
    <property type="protein sequence ID" value="RMC16425.1"/>
    <property type="molecule type" value="Genomic_DNA"/>
</dbReference>
<evidence type="ECO:0000313" key="2">
    <source>
        <dbReference type="EMBL" id="RMC16425.1"/>
    </source>
</evidence>
<keyword evidence="3" id="KW-1185">Reference proteome</keyword>
<dbReference type="Proteomes" id="UP000269221">
    <property type="component" value="Unassembled WGS sequence"/>
</dbReference>
<accession>A0A3M0KTH1</accession>
<feature type="region of interest" description="Disordered" evidence="1">
    <location>
        <begin position="1"/>
        <end position="25"/>
    </location>
</feature>
<sequence length="159" mass="17911">MEGPWRSRDAPAAHGGSMEEQRSTCSPWRVHGGAEIRLQPIEEPTLEQVDAQRWLQPHGKSHWNGVLSGPVAPWGEELVLEQPLGENSMLCDMLWIGIITTYFVTYKCVWSLLIRLCPSLVLSNPENVKDNQEIPHVLGLSYLDEDDGDRHQSPRGGIY</sequence>
<reference evidence="2 3" key="1">
    <citation type="submission" date="2018-07" db="EMBL/GenBank/DDBJ databases">
        <title>A high quality draft genome assembly of the barn swallow (H. rustica rustica).</title>
        <authorList>
            <person name="Formenti G."/>
            <person name="Chiara M."/>
            <person name="Poveda L."/>
            <person name="Francoijs K.-J."/>
            <person name="Bonisoli-Alquati A."/>
            <person name="Canova L."/>
            <person name="Gianfranceschi L."/>
            <person name="Horner D.S."/>
            <person name="Saino N."/>
        </authorList>
    </citation>
    <scope>NUCLEOTIDE SEQUENCE [LARGE SCALE GENOMIC DNA]</scope>
    <source>
        <strain evidence="2">Chelidonia</strain>
        <tissue evidence="2">Blood</tissue>
    </source>
</reference>
<protein>
    <submittedName>
        <fullName evidence="2">Uncharacterized protein</fullName>
    </submittedName>
</protein>
<organism evidence="2 3">
    <name type="scientific">Hirundo rustica rustica</name>
    <dbReference type="NCBI Taxonomy" id="333673"/>
    <lineage>
        <taxon>Eukaryota</taxon>
        <taxon>Metazoa</taxon>
        <taxon>Chordata</taxon>
        <taxon>Craniata</taxon>
        <taxon>Vertebrata</taxon>
        <taxon>Euteleostomi</taxon>
        <taxon>Archelosauria</taxon>
        <taxon>Archosauria</taxon>
        <taxon>Dinosauria</taxon>
        <taxon>Saurischia</taxon>
        <taxon>Theropoda</taxon>
        <taxon>Coelurosauria</taxon>
        <taxon>Aves</taxon>
        <taxon>Neognathae</taxon>
        <taxon>Neoaves</taxon>
        <taxon>Telluraves</taxon>
        <taxon>Australaves</taxon>
        <taxon>Passeriformes</taxon>
        <taxon>Sylvioidea</taxon>
        <taxon>Hirundinidae</taxon>
        <taxon>Hirundo</taxon>
    </lineage>
</organism>
<dbReference type="AlphaFoldDB" id="A0A3M0KTH1"/>
<evidence type="ECO:0000313" key="3">
    <source>
        <dbReference type="Proteomes" id="UP000269221"/>
    </source>
</evidence>
<feature type="compositionally biased region" description="Basic and acidic residues" evidence="1">
    <location>
        <begin position="1"/>
        <end position="22"/>
    </location>
</feature>
<evidence type="ECO:0000256" key="1">
    <source>
        <dbReference type="SAM" id="MobiDB-lite"/>
    </source>
</evidence>
<comment type="caution">
    <text evidence="2">The sequence shown here is derived from an EMBL/GenBank/DDBJ whole genome shotgun (WGS) entry which is preliminary data.</text>
</comment>